<sequence length="315" mass="35348">MVVRPHLHWFRMLFAWRGSVLPQLLRRLFLILCISLVALAVHLHWLPITVSLSTTPFSLIGIALAVFLGFRNNASYDRYWEARKLWGQLLNDARSLTRQALTLPRGDGPGGVADADVREFAQVLGALPHALRHQLRRTDPREDLAARLPAPLFERVMAARYRPAAIVLWLGEWVQRKLQRDGQAGAVDAYAALAFDRNLNELSNVIGGCERIASTPLPFTYSVMIQRTVYFFCAALPFGLVESIGNFTPVFSVFVAYTFMAHEAIASQLEDPFGTEDNDLALNALSVMIEDAVRDMMGEPSLPVQIKPRRGFIFD</sequence>
<comment type="caution">
    <text evidence="10">The sequence shown here is derived from an EMBL/GenBank/DDBJ whole genome shotgun (WGS) entry which is preliminary data.</text>
</comment>
<keyword evidence="3" id="KW-1003">Cell membrane</keyword>
<feature type="transmembrane region" description="Helical" evidence="9">
    <location>
        <begin position="50"/>
        <end position="70"/>
    </location>
</feature>
<reference evidence="10" key="1">
    <citation type="submission" date="2022-06" db="EMBL/GenBank/DDBJ databases">
        <authorList>
            <person name="Lu C.-H."/>
        </authorList>
    </citation>
    <scope>NUCLEOTIDE SEQUENCE</scope>
    <source>
        <strain evidence="10">21MJYT02-11</strain>
    </source>
</reference>
<dbReference type="PANTHER" id="PTHR33281:SF19">
    <property type="entry name" value="VOLTAGE-DEPENDENT ANION CHANNEL-FORMING PROTEIN YNEE"/>
    <property type="match status" value="1"/>
</dbReference>
<keyword evidence="7 9" id="KW-0472">Membrane</keyword>
<gene>
    <name evidence="10" type="ORF">NG900_01725</name>
</gene>
<protein>
    <submittedName>
        <fullName evidence="10">Bestrophin family protein</fullName>
    </submittedName>
</protein>
<name>A0ABT1AF06_9RALS</name>
<evidence type="ECO:0000313" key="10">
    <source>
        <dbReference type="EMBL" id="MCO5396909.1"/>
    </source>
</evidence>
<dbReference type="PANTHER" id="PTHR33281">
    <property type="entry name" value="UPF0187 PROTEIN YNEE"/>
    <property type="match status" value="1"/>
</dbReference>
<keyword evidence="4 9" id="KW-0812">Transmembrane</keyword>
<organism evidence="10 11">
    <name type="scientific">Ralstonia soli</name>
    <dbReference type="NCBI Taxonomy" id="2953896"/>
    <lineage>
        <taxon>Bacteria</taxon>
        <taxon>Pseudomonadati</taxon>
        <taxon>Pseudomonadota</taxon>
        <taxon>Betaproteobacteria</taxon>
        <taxon>Burkholderiales</taxon>
        <taxon>Burkholderiaceae</taxon>
        <taxon>Ralstonia</taxon>
    </lineage>
</organism>
<keyword evidence="6" id="KW-0406">Ion transport</keyword>
<dbReference type="EMBL" id="JAMXHT010000001">
    <property type="protein sequence ID" value="MCO5396909.1"/>
    <property type="molecule type" value="Genomic_DNA"/>
</dbReference>
<evidence type="ECO:0000256" key="7">
    <source>
        <dbReference type="ARBA" id="ARBA00023136"/>
    </source>
</evidence>
<keyword evidence="5 9" id="KW-1133">Transmembrane helix</keyword>
<dbReference type="InterPro" id="IPR044669">
    <property type="entry name" value="YneE/VCCN1/2-like"/>
</dbReference>
<reference evidence="10" key="2">
    <citation type="journal article" date="2023" name="Front. Microbiol.">
        <title>Ralstonia chuxiongensis sp. nov., Ralstonia mojiangensis sp. nov., and Ralstonia soli sp. nov., isolated from tobacco fields, are three novel species in the family Burkholderiaceae.</title>
        <authorList>
            <person name="Lu C.H."/>
            <person name="Zhang Y.Y."/>
            <person name="Jiang N."/>
            <person name="Chen W."/>
            <person name="Shao X."/>
            <person name="Zhao Z.M."/>
            <person name="Lu W.L."/>
            <person name="Hu X."/>
            <person name="Xi Y.X."/>
            <person name="Zou S.Y."/>
            <person name="Wei Q.J."/>
            <person name="Lin Z.L."/>
            <person name="Gong L."/>
            <person name="Gai X.T."/>
            <person name="Zhang L.Q."/>
            <person name="Li J.Y."/>
            <person name="Jin Y."/>
            <person name="Xia Z.Y."/>
        </authorList>
    </citation>
    <scope>NUCLEOTIDE SEQUENCE</scope>
    <source>
        <strain evidence="10">21MJYT02-11</strain>
    </source>
</reference>
<evidence type="ECO:0000256" key="5">
    <source>
        <dbReference type="ARBA" id="ARBA00022989"/>
    </source>
</evidence>
<comment type="similarity">
    <text evidence="8">Belongs to the anion channel-forming bestrophin (TC 1.A.46) family.</text>
</comment>
<evidence type="ECO:0000256" key="8">
    <source>
        <dbReference type="ARBA" id="ARBA00034708"/>
    </source>
</evidence>
<evidence type="ECO:0000256" key="9">
    <source>
        <dbReference type="SAM" id="Phobius"/>
    </source>
</evidence>
<evidence type="ECO:0000256" key="1">
    <source>
        <dbReference type="ARBA" id="ARBA00004651"/>
    </source>
</evidence>
<evidence type="ECO:0000256" key="4">
    <source>
        <dbReference type="ARBA" id="ARBA00022692"/>
    </source>
</evidence>
<evidence type="ECO:0000256" key="6">
    <source>
        <dbReference type="ARBA" id="ARBA00023065"/>
    </source>
</evidence>
<accession>A0ABT1AF06</accession>
<evidence type="ECO:0000313" key="11">
    <source>
        <dbReference type="Proteomes" id="UP001162811"/>
    </source>
</evidence>
<comment type="subcellular location">
    <subcellularLocation>
        <location evidence="1">Cell membrane</location>
        <topology evidence="1">Multi-pass membrane protein</topology>
    </subcellularLocation>
</comment>
<proteinExistence type="inferred from homology"/>
<evidence type="ECO:0000256" key="2">
    <source>
        <dbReference type="ARBA" id="ARBA00022448"/>
    </source>
</evidence>
<dbReference type="RefSeq" id="WP_252676060.1">
    <property type="nucleotide sequence ID" value="NZ_JAMXHT010000001.1"/>
</dbReference>
<dbReference type="Pfam" id="PF25539">
    <property type="entry name" value="Bestrophin_2"/>
    <property type="match status" value="1"/>
</dbReference>
<keyword evidence="2" id="KW-0813">Transport</keyword>
<evidence type="ECO:0000256" key="3">
    <source>
        <dbReference type="ARBA" id="ARBA00022475"/>
    </source>
</evidence>
<dbReference type="Proteomes" id="UP001162811">
    <property type="component" value="Unassembled WGS sequence"/>
</dbReference>
<keyword evidence="11" id="KW-1185">Reference proteome</keyword>